<proteinExistence type="predicted"/>
<evidence type="ECO:0000313" key="2">
    <source>
        <dbReference type="Proteomes" id="UP000009168"/>
    </source>
</evidence>
<reference evidence="2" key="1">
    <citation type="journal article" date="2006" name="PLoS Biol.">
        <title>Macronuclear genome sequence of the ciliate Tetrahymena thermophila, a model eukaryote.</title>
        <authorList>
            <person name="Eisen J.A."/>
            <person name="Coyne R.S."/>
            <person name="Wu M."/>
            <person name="Wu D."/>
            <person name="Thiagarajan M."/>
            <person name="Wortman J.R."/>
            <person name="Badger J.H."/>
            <person name="Ren Q."/>
            <person name="Amedeo P."/>
            <person name="Jones K.M."/>
            <person name="Tallon L.J."/>
            <person name="Delcher A.L."/>
            <person name="Salzberg S.L."/>
            <person name="Silva J.C."/>
            <person name="Haas B.J."/>
            <person name="Majoros W.H."/>
            <person name="Farzad M."/>
            <person name="Carlton J.M."/>
            <person name="Smith R.K. Jr."/>
            <person name="Garg J."/>
            <person name="Pearlman R.E."/>
            <person name="Karrer K.M."/>
            <person name="Sun L."/>
            <person name="Manning G."/>
            <person name="Elde N.C."/>
            <person name="Turkewitz A.P."/>
            <person name="Asai D.J."/>
            <person name="Wilkes D.E."/>
            <person name="Wang Y."/>
            <person name="Cai H."/>
            <person name="Collins K."/>
            <person name="Stewart B.A."/>
            <person name="Lee S.R."/>
            <person name="Wilamowska K."/>
            <person name="Weinberg Z."/>
            <person name="Ruzzo W.L."/>
            <person name="Wloga D."/>
            <person name="Gaertig J."/>
            <person name="Frankel J."/>
            <person name="Tsao C.-C."/>
            <person name="Gorovsky M.A."/>
            <person name="Keeling P.J."/>
            <person name="Waller R.F."/>
            <person name="Patron N.J."/>
            <person name="Cherry J.M."/>
            <person name="Stover N.A."/>
            <person name="Krieger C.J."/>
            <person name="del Toro C."/>
            <person name="Ryder H.F."/>
            <person name="Williamson S.C."/>
            <person name="Barbeau R.A."/>
            <person name="Hamilton E.P."/>
            <person name="Orias E."/>
        </authorList>
    </citation>
    <scope>NUCLEOTIDE SEQUENCE [LARGE SCALE GENOMIC DNA]</scope>
    <source>
        <strain evidence="2">SB210</strain>
    </source>
</reference>
<dbReference type="InParanoid" id="W7X996"/>
<accession>W7X996</accession>
<organism evidence="1 2">
    <name type="scientific">Tetrahymena thermophila (strain SB210)</name>
    <dbReference type="NCBI Taxonomy" id="312017"/>
    <lineage>
        <taxon>Eukaryota</taxon>
        <taxon>Sar</taxon>
        <taxon>Alveolata</taxon>
        <taxon>Ciliophora</taxon>
        <taxon>Intramacronucleata</taxon>
        <taxon>Oligohymenophorea</taxon>
        <taxon>Hymenostomatida</taxon>
        <taxon>Tetrahymenina</taxon>
        <taxon>Tetrahymenidae</taxon>
        <taxon>Tetrahymena</taxon>
    </lineage>
</organism>
<dbReference type="AlphaFoldDB" id="W7X996"/>
<dbReference type="RefSeq" id="XP_012653544.1">
    <property type="nucleotide sequence ID" value="XM_012798090.1"/>
</dbReference>
<evidence type="ECO:0000313" key="1">
    <source>
        <dbReference type="EMBL" id="EWS73922.1"/>
    </source>
</evidence>
<sequence>MQNITKLMLYQLYRANYTGLVSQSVSNQVNTQITSKGYLFICLISTYNHYRSFIVSSSKMNYITPDQSITFSVITPIQVQKKVNSIILLDVMLLIKQRRFTLMILFFNSQYKYYQTLHIQQSIYYQKKKILFVFKEDCSQNEKKKKNL</sequence>
<dbReference type="Proteomes" id="UP000009168">
    <property type="component" value="Unassembled WGS sequence"/>
</dbReference>
<protein>
    <submittedName>
        <fullName evidence="1">Uncharacterized protein</fullName>
    </submittedName>
</protein>
<dbReference type="GeneID" id="24439847"/>
<name>W7X996_TETTS</name>
<dbReference type="EMBL" id="GG662661">
    <property type="protein sequence ID" value="EWS73922.1"/>
    <property type="molecule type" value="Genomic_DNA"/>
</dbReference>
<keyword evidence="2" id="KW-1185">Reference proteome</keyword>
<dbReference type="KEGG" id="tet:TTHERM_000621079"/>
<gene>
    <name evidence="1" type="ORF">TTHERM_000621079</name>
</gene>